<reference evidence="1 2" key="1">
    <citation type="journal article" date="2022" name="Allergy">
        <title>Genome assembly and annotation of Periplaneta americana reveal a comprehensive cockroach allergen profile.</title>
        <authorList>
            <person name="Wang L."/>
            <person name="Xiong Q."/>
            <person name="Saelim N."/>
            <person name="Wang L."/>
            <person name="Nong W."/>
            <person name="Wan A.T."/>
            <person name="Shi M."/>
            <person name="Liu X."/>
            <person name="Cao Q."/>
            <person name="Hui J.H.L."/>
            <person name="Sookrung N."/>
            <person name="Leung T.F."/>
            <person name="Tungtrongchitr A."/>
            <person name="Tsui S.K.W."/>
        </authorList>
    </citation>
    <scope>NUCLEOTIDE SEQUENCE [LARGE SCALE GENOMIC DNA]</scope>
    <source>
        <strain evidence="1">PWHHKU_190912</strain>
    </source>
</reference>
<evidence type="ECO:0000313" key="1">
    <source>
        <dbReference type="EMBL" id="KAJ4451025.1"/>
    </source>
</evidence>
<keyword evidence="2" id="KW-1185">Reference proteome</keyword>
<organism evidence="1 2">
    <name type="scientific">Periplaneta americana</name>
    <name type="common">American cockroach</name>
    <name type="synonym">Blatta americana</name>
    <dbReference type="NCBI Taxonomy" id="6978"/>
    <lineage>
        <taxon>Eukaryota</taxon>
        <taxon>Metazoa</taxon>
        <taxon>Ecdysozoa</taxon>
        <taxon>Arthropoda</taxon>
        <taxon>Hexapoda</taxon>
        <taxon>Insecta</taxon>
        <taxon>Pterygota</taxon>
        <taxon>Neoptera</taxon>
        <taxon>Polyneoptera</taxon>
        <taxon>Dictyoptera</taxon>
        <taxon>Blattodea</taxon>
        <taxon>Blattoidea</taxon>
        <taxon>Blattidae</taxon>
        <taxon>Blattinae</taxon>
        <taxon>Periplaneta</taxon>
    </lineage>
</organism>
<dbReference type="EMBL" id="JAJSOF020000001">
    <property type="protein sequence ID" value="KAJ4451025.1"/>
    <property type="molecule type" value="Genomic_DNA"/>
</dbReference>
<comment type="caution">
    <text evidence="1">The sequence shown here is derived from an EMBL/GenBank/DDBJ whole genome shotgun (WGS) entry which is preliminary data.</text>
</comment>
<gene>
    <name evidence="1" type="ORF">ANN_02461</name>
</gene>
<accession>A0ABQ8TZL3</accession>
<dbReference type="Proteomes" id="UP001148838">
    <property type="component" value="Unassembled WGS sequence"/>
</dbReference>
<name>A0ABQ8TZL3_PERAM</name>
<sequence length="209" mass="23560">MSPGSSTESYPAFAHIGLRENPGKNLNQVTCPDRESNPGHLVLQPDALTVTPQDVIVPLPLPYFLLTRLSPPTYYVQLLAVLMCEFRPILPHLAVQQPITIMSLKGLETLSQIDIQIGLRVRGWDPASFGLRQDGPPVRSDSQISPRSPVVSDWNNHRIYRINRRIMGQCECKCKDRSGSIARKAKPFQDIFDRLQGPHDGRRWRNCGQ</sequence>
<proteinExistence type="predicted"/>
<evidence type="ECO:0000313" key="2">
    <source>
        <dbReference type="Proteomes" id="UP001148838"/>
    </source>
</evidence>
<protein>
    <submittedName>
        <fullName evidence="1">Uncharacterized protein</fullName>
    </submittedName>
</protein>